<dbReference type="GeneID" id="42365127"/>
<reference evidence="2" key="1">
    <citation type="submission" date="2019-05" db="EMBL/GenBank/DDBJ databases">
        <title>Candidatus Nanohalobium constans, a novel model system to study the DPANN nano-sized archaea: genomic and physiological characterization of a nanoarchaeon co-cultured with its chitinotrophic host.</title>
        <authorList>
            <person name="La Cono V."/>
            <person name="Arcadi E."/>
            <person name="Crisafi F."/>
            <person name="Denaro R."/>
            <person name="La Spada G."/>
            <person name="Messina E."/>
            <person name="Smedile F."/>
            <person name="Toshchakov S.V."/>
            <person name="Shevchenko M.A."/>
            <person name="Golyshin P.N."/>
            <person name="Golyshina O.V."/>
            <person name="Ferrer M."/>
            <person name="Rohde M."/>
            <person name="Mushegian A."/>
            <person name="Sorokin D.Y."/>
            <person name="Giuliano L."/>
            <person name="Yakimov M.M."/>
        </authorList>
    </citation>
    <scope>NUCLEOTIDE SEQUENCE [LARGE SCALE GENOMIC DNA]</scope>
    <source>
        <strain evidence="2">LC1Nh</strain>
    </source>
</reference>
<dbReference type="Proteomes" id="UP000377803">
    <property type="component" value="Chromosome"/>
</dbReference>
<dbReference type="AlphaFoldDB" id="A0A5Q0UI70"/>
<protein>
    <submittedName>
        <fullName evidence="1">Uncharacterized protein</fullName>
    </submittedName>
</protein>
<dbReference type="RefSeq" id="WP_153550366.1">
    <property type="nucleotide sequence ID" value="NZ_CP040089.1"/>
</dbReference>
<proteinExistence type="predicted"/>
<organism evidence="1 2">
    <name type="scientific">Candidatus Nanohalobium constans</name>
    <dbReference type="NCBI Taxonomy" id="2565781"/>
    <lineage>
        <taxon>Archaea</taxon>
        <taxon>Candidatus Nanohalarchaeota</taxon>
        <taxon>Candidatus Nanohalobia</taxon>
        <taxon>Candidatus Nanohalobiales</taxon>
        <taxon>Candidatus Nanohalobiaceae</taxon>
        <taxon>Candidatus Nanohalobium</taxon>
    </lineage>
</organism>
<evidence type="ECO:0000313" key="1">
    <source>
        <dbReference type="EMBL" id="QGA80625.1"/>
    </source>
</evidence>
<sequence>MKAKVKPVEKKQALKEYLKPRTENIKETEDGKLEVEIQEPEKLSKISGVDSYTVDGEEYDGIGGTPIHGKAFAKIESRKDAARAFLATLDGYTLYIVGSNREWDVRSLKQYNSEIIELKSPEVAEKFDFDRKVNYGDEDFPVSEEELLKIYMEFLA</sequence>
<evidence type="ECO:0000313" key="2">
    <source>
        <dbReference type="Proteomes" id="UP000377803"/>
    </source>
</evidence>
<gene>
    <name evidence="1" type="ORF">LC1Nh_0739</name>
</gene>
<name>A0A5Q0UI70_9ARCH</name>
<dbReference type="KEGG" id="ncon:LC1Nh_0739"/>
<accession>A0A5Q0UI70</accession>
<dbReference type="EMBL" id="CP040089">
    <property type="protein sequence ID" value="QGA80625.1"/>
    <property type="molecule type" value="Genomic_DNA"/>
</dbReference>
<keyword evidence="2" id="KW-1185">Reference proteome</keyword>